<dbReference type="InterPro" id="IPR001789">
    <property type="entry name" value="Sig_transdc_resp-reg_receiver"/>
</dbReference>
<evidence type="ECO:0000313" key="5">
    <source>
        <dbReference type="Proteomes" id="UP001576780"/>
    </source>
</evidence>
<keyword evidence="1 2" id="KW-0597">Phosphoprotein</keyword>
<dbReference type="SUPFAM" id="SSF52172">
    <property type="entry name" value="CheY-like"/>
    <property type="match status" value="1"/>
</dbReference>
<dbReference type="SMART" id="SM00448">
    <property type="entry name" value="REC"/>
    <property type="match status" value="1"/>
</dbReference>
<reference evidence="4 5" key="1">
    <citation type="submission" date="2024-09" db="EMBL/GenBank/DDBJ databases">
        <title>Floridaenema gen nov. (Aerosakkonemataceae, Aerosakkonematales ord. nov., Cyanobacteria) from benthic tropical and subtropical fresh waters, with the description of four new species.</title>
        <authorList>
            <person name="Moretto J.A."/>
            <person name="Berthold D.E."/>
            <person name="Lefler F.W."/>
            <person name="Huang I.-S."/>
            <person name="Laughinghouse H. IV."/>
        </authorList>
    </citation>
    <scope>NUCLEOTIDE SEQUENCE [LARGE SCALE GENOMIC DNA]</scope>
    <source>
        <strain evidence="4 5">BLCC-F167</strain>
    </source>
</reference>
<accession>A0ABV4WV64</accession>
<gene>
    <name evidence="4" type="ORF">ACE1CA_31295</name>
</gene>
<dbReference type="RefSeq" id="WP_413281287.1">
    <property type="nucleotide sequence ID" value="NZ_JBHFNT010000288.1"/>
</dbReference>
<sequence length="142" mass="16112">MSKPAILCVDDEVVVLNSLKIQLKKEFGDAYIYEVAESADEALEIIEEMQLEKTDILVIVSDWLMPGIKGDEFLIRVHEKYPNIIKVMLTGQADETAIQRAKQKAALHNCLYKPWNSQELIATIRSGLAKLSLQNYLDNFKS</sequence>
<evidence type="ECO:0000256" key="2">
    <source>
        <dbReference type="PROSITE-ProRule" id="PRU00169"/>
    </source>
</evidence>
<organism evidence="4 5">
    <name type="scientific">Floridaenema evergladense BLCC-F167</name>
    <dbReference type="NCBI Taxonomy" id="3153639"/>
    <lineage>
        <taxon>Bacteria</taxon>
        <taxon>Bacillati</taxon>
        <taxon>Cyanobacteriota</taxon>
        <taxon>Cyanophyceae</taxon>
        <taxon>Oscillatoriophycideae</taxon>
        <taxon>Aerosakkonematales</taxon>
        <taxon>Aerosakkonemataceae</taxon>
        <taxon>Floridanema</taxon>
        <taxon>Floridanema evergladense</taxon>
    </lineage>
</organism>
<proteinExistence type="predicted"/>
<dbReference type="Proteomes" id="UP001576780">
    <property type="component" value="Unassembled WGS sequence"/>
</dbReference>
<evidence type="ECO:0000313" key="4">
    <source>
        <dbReference type="EMBL" id="MFB2838999.1"/>
    </source>
</evidence>
<keyword evidence="5" id="KW-1185">Reference proteome</keyword>
<dbReference type="Gene3D" id="3.40.50.2300">
    <property type="match status" value="1"/>
</dbReference>
<dbReference type="PANTHER" id="PTHR44591">
    <property type="entry name" value="STRESS RESPONSE REGULATOR PROTEIN 1"/>
    <property type="match status" value="1"/>
</dbReference>
<feature type="modified residue" description="4-aspartylphosphate" evidence="2">
    <location>
        <position position="62"/>
    </location>
</feature>
<dbReference type="InterPro" id="IPR050595">
    <property type="entry name" value="Bact_response_regulator"/>
</dbReference>
<dbReference type="PROSITE" id="PS50110">
    <property type="entry name" value="RESPONSE_REGULATORY"/>
    <property type="match status" value="1"/>
</dbReference>
<dbReference type="EMBL" id="JBHFNT010000288">
    <property type="protein sequence ID" value="MFB2838999.1"/>
    <property type="molecule type" value="Genomic_DNA"/>
</dbReference>
<feature type="domain" description="Response regulatory" evidence="3">
    <location>
        <begin position="5"/>
        <end position="128"/>
    </location>
</feature>
<protein>
    <submittedName>
        <fullName evidence="4">Response regulator</fullName>
    </submittedName>
</protein>
<dbReference type="Pfam" id="PF00072">
    <property type="entry name" value="Response_reg"/>
    <property type="match status" value="1"/>
</dbReference>
<comment type="caution">
    <text evidence="4">The sequence shown here is derived from an EMBL/GenBank/DDBJ whole genome shotgun (WGS) entry which is preliminary data.</text>
</comment>
<evidence type="ECO:0000256" key="1">
    <source>
        <dbReference type="ARBA" id="ARBA00022553"/>
    </source>
</evidence>
<name>A0ABV4WV64_9CYAN</name>
<dbReference type="PANTHER" id="PTHR44591:SF19">
    <property type="entry name" value="TWO-COMPONENT RESPONSE REGULATOR-RELATED"/>
    <property type="match status" value="1"/>
</dbReference>
<dbReference type="InterPro" id="IPR011006">
    <property type="entry name" value="CheY-like_superfamily"/>
</dbReference>
<evidence type="ECO:0000259" key="3">
    <source>
        <dbReference type="PROSITE" id="PS50110"/>
    </source>
</evidence>